<keyword evidence="2" id="KW-0732">Signal</keyword>
<dbReference type="InterPro" id="IPR029058">
    <property type="entry name" value="AB_hydrolase_fold"/>
</dbReference>
<dbReference type="SUPFAM" id="SSF53474">
    <property type="entry name" value="alpha/beta-Hydrolases"/>
    <property type="match status" value="1"/>
</dbReference>
<evidence type="ECO:0000256" key="2">
    <source>
        <dbReference type="ARBA" id="ARBA00022729"/>
    </source>
</evidence>
<evidence type="ECO:0000256" key="1">
    <source>
        <dbReference type="ARBA" id="ARBA00022487"/>
    </source>
</evidence>
<dbReference type="AlphaFoldDB" id="A0A5B9MCI0"/>
<feature type="domain" description="4-O-methyl-glucuronoyl methylesterase-like" evidence="4">
    <location>
        <begin position="234"/>
        <end position="372"/>
    </location>
</feature>
<dbReference type="Proteomes" id="UP000321353">
    <property type="component" value="Chromosome"/>
</dbReference>
<dbReference type="GO" id="GO:0052689">
    <property type="term" value="F:carboxylic ester hydrolase activity"/>
    <property type="evidence" value="ECO:0007669"/>
    <property type="project" value="UniProtKB-KW"/>
</dbReference>
<keyword evidence="6" id="KW-1185">Reference proteome</keyword>
<gene>
    <name evidence="5" type="ORF">Mal15_22780</name>
</gene>
<evidence type="ECO:0000313" key="5">
    <source>
        <dbReference type="EMBL" id="QEF98229.1"/>
    </source>
</evidence>
<dbReference type="RefSeq" id="WP_233903398.1">
    <property type="nucleotide sequence ID" value="NZ_CP036264.1"/>
</dbReference>
<protein>
    <recommendedName>
        <fullName evidence="4">4-O-methyl-glucuronoyl methylesterase-like domain-containing protein</fullName>
    </recommendedName>
</protein>
<dbReference type="PANTHER" id="PTHR22946">
    <property type="entry name" value="DIENELACTONE HYDROLASE DOMAIN-CONTAINING PROTEIN-RELATED"/>
    <property type="match status" value="1"/>
</dbReference>
<dbReference type="EMBL" id="CP036264">
    <property type="protein sequence ID" value="QEF98229.1"/>
    <property type="molecule type" value="Genomic_DNA"/>
</dbReference>
<dbReference type="Pfam" id="PF12715">
    <property type="entry name" value="Abhydrolase_7"/>
    <property type="match status" value="1"/>
</dbReference>
<dbReference type="InterPro" id="IPR025890">
    <property type="entry name" value="Abhydrolase_bac"/>
</dbReference>
<keyword evidence="1" id="KW-0719">Serine esterase</keyword>
<evidence type="ECO:0000256" key="3">
    <source>
        <dbReference type="ARBA" id="ARBA00022801"/>
    </source>
</evidence>
<evidence type="ECO:0000313" key="6">
    <source>
        <dbReference type="Proteomes" id="UP000321353"/>
    </source>
</evidence>
<evidence type="ECO:0000259" key="4">
    <source>
        <dbReference type="Pfam" id="PF22244"/>
    </source>
</evidence>
<dbReference type="InterPro" id="IPR054579">
    <property type="entry name" value="GCE-like_dom"/>
</dbReference>
<reference evidence="5 6" key="1">
    <citation type="submission" date="2019-02" db="EMBL/GenBank/DDBJ databases">
        <title>Planctomycetal bacteria perform biofilm scaping via a novel small molecule.</title>
        <authorList>
            <person name="Jeske O."/>
            <person name="Boedeker C."/>
            <person name="Wiegand S."/>
            <person name="Breitling P."/>
            <person name="Kallscheuer N."/>
            <person name="Jogler M."/>
            <person name="Rohde M."/>
            <person name="Petersen J."/>
            <person name="Medema M.H."/>
            <person name="Surup F."/>
            <person name="Jogler C."/>
        </authorList>
    </citation>
    <scope>NUCLEOTIDE SEQUENCE [LARGE SCALE GENOMIC DNA]</scope>
    <source>
        <strain evidence="5 6">Mal15</strain>
    </source>
</reference>
<organism evidence="5 6">
    <name type="scientific">Stieleria maiorica</name>
    <dbReference type="NCBI Taxonomy" id="2795974"/>
    <lineage>
        <taxon>Bacteria</taxon>
        <taxon>Pseudomonadati</taxon>
        <taxon>Planctomycetota</taxon>
        <taxon>Planctomycetia</taxon>
        <taxon>Pirellulales</taxon>
        <taxon>Pirellulaceae</taxon>
        <taxon>Stieleria</taxon>
    </lineage>
</organism>
<dbReference type="InterPro" id="IPR050261">
    <property type="entry name" value="FrsA_esterase"/>
</dbReference>
<sequence>MSNRRDALRHSAVIGLSVLAGFLVDAQWRNREITDHDASSTMVDADPLTGAADGVVCITLVSDAAHQRLPRENLLLYRDDRGQPRPVKTPDDWAKRRREIVAGMQSVMGMLPGAEKRCPLDVRVIEQVRQPGYLQQRISYQSEPGSRVTAYLLIPDAARDHPERKLPAVLCLHPTDDRIGHRVVIDSDARPNRQYASELAARGFVTLSPSYPLLAAYQPDLKSLGWESGTLKAVWDNIRGLDLLQSLPYVDSAGFGCIGHSLGGHNSVYTAVFDDRIKAVVSSCGLDSYLDYYGGDAARWLPGQGWCQTRYMPRLADYRGRLEQIPFDFHEMVGALAPRHVLISAPLHDGNFQAESVDRIAEAARMVYALLGHPDRLRVEHPDCDHDFPVDVRQQAYRLFDEVLRNR</sequence>
<accession>A0A5B9MCI0</accession>
<name>A0A5B9MCI0_9BACT</name>
<dbReference type="KEGG" id="smam:Mal15_22780"/>
<proteinExistence type="predicted"/>
<keyword evidence="3" id="KW-0378">Hydrolase</keyword>
<dbReference type="Gene3D" id="3.40.50.1820">
    <property type="entry name" value="alpha/beta hydrolase"/>
    <property type="match status" value="1"/>
</dbReference>
<dbReference type="Pfam" id="PF22244">
    <property type="entry name" value="GCE_fung"/>
    <property type="match status" value="1"/>
</dbReference>